<dbReference type="Pfam" id="PF00024">
    <property type="entry name" value="PAN_1"/>
    <property type="match status" value="1"/>
</dbReference>
<dbReference type="AlphaFoldDB" id="A0A8S2U0S9"/>
<comment type="caution">
    <text evidence="5">The sequence shown here is derived from an EMBL/GenBank/DDBJ whole genome shotgun (WGS) entry which is preliminary data.</text>
</comment>
<name>A0A8S2U0S9_9BILA</name>
<keyword evidence="2" id="KW-1015">Disulfide bond</keyword>
<evidence type="ECO:0000313" key="4">
    <source>
        <dbReference type="EMBL" id="CAF1528165.1"/>
    </source>
</evidence>
<dbReference type="Pfam" id="PF14295">
    <property type="entry name" value="PAN_4"/>
    <property type="match status" value="1"/>
</dbReference>
<dbReference type="EMBL" id="CAJNOK010037117">
    <property type="protein sequence ID" value="CAF1528165.1"/>
    <property type="molecule type" value="Genomic_DNA"/>
</dbReference>
<organism evidence="5 6">
    <name type="scientific">Didymodactylos carnosus</name>
    <dbReference type="NCBI Taxonomy" id="1234261"/>
    <lineage>
        <taxon>Eukaryota</taxon>
        <taxon>Metazoa</taxon>
        <taxon>Spiralia</taxon>
        <taxon>Gnathifera</taxon>
        <taxon>Rotifera</taxon>
        <taxon>Eurotatoria</taxon>
        <taxon>Bdelloidea</taxon>
        <taxon>Philodinida</taxon>
        <taxon>Philodinidae</taxon>
        <taxon>Didymodactylos</taxon>
    </lineage>
</organism>
<dbReference type="Gene3D" id="3.50.4.10">
    <property type="entry name" value="Hepatocyte Growth Factor"/>
    <property type="match status" value="2"/>
</dbReference>
<feature type="domain" description="Apple" evidence="3">
    <location>
        <begin position="1"/>
        <end position="66"/>
    </location>
</feature>
<evidence type="ECO:0000313" key="6">
    <source>
        <dbReference type="Proteomes" id="UP000682733"/>
    </source>
</evidence>
<dbReference type="GO" id="GO:0005576">
    <property type="term" value="C:extracellular region"/>
    <property type="evidence" value="ECO:0007669"/>
    <property type="project" value="InterPro"/>
</dbReference>
<sequence length="150" mass="15708">MKDNWDYSYNDIAGASAAAVTYAACCNLCANNAFCKAFTWNKITTMCYLKWSTGTGGASVSGAQTGSWAPVSIPDCSAVIMQDNWDYNGNDIAGASITQVSYAACCNLCANNVACKAFTWNKSNTMCYPKFSIGGGGASISVGQTGTWAS</sequence>
<dbReference type="Proteomes" id="UP000682733">
    <property type="component" value="Unassembled WGS sequence"/>
</dbReference>
<evidence type="ECO:0000256" key="1">
    <source>
        <dbReference type="ARBA" id="ARBA00022737"/>
    </source>
</evidence>
<reference evidence="5" key="1">
    <citation type="submission" date="2021-02" db="EMBL/GenBank/DDBJ databases">
        <authorList>
            <person name="Nowell W R."/>
        </authorList>
    </citation>
    <scope>NUCLEOTIDE SEQUENCE</scope>
</reference>
<dbReference type="SUPFAM" id="SSF57414">
    <property type="entry name" value="Hairpin loop containing domain-like"/>
    <property type="match status" value="1"/>
</dbReference>
<evidence type="ECO:0000313" key="5">
    <source>
        <dbReference type="EMBL" id="CAF4314866.1"/>
    </source>
</evidence>
<dbReference type="SMART" id="SM00223">
    <property type="entry name" value="APPLE"/>
    <property type="match status" value="2"/>
</dbReference>
<proteinExistence type="predicted"/>
<accession>A0A8S2U0S9</accession>
<dbReference type="CDD" id="cd01100">
    <property type="entry name" value="APPLE_Factor_XI_like"/>
    <property type="match status" value="1"/>
</dbReference>
<dbReference type="InterPro" id="IPR000177">
    <property type="entry name" value="Apple"/>
</dbReference>
<dbReference type="Proteomes" id="UP000677228">
    <property type="component" value="Unassembled WGS sequence"/>
</dbReference>
<protein>
    <recommendedName>
        <fullName evidence="3">Apple domain-containing protein</fullName>
    </recommendedName>
</protein>
<evidence type="ECO:0000256" key="2">
    <source>
        <dbReference type="ARBA" id="ARBA00023157"/>
    </source>
</evidence>
<dbReference type="EMBL" id="CAJOBA010059320">
    <property type="protein sequence ID" value="CAF4314866.1"/>
    <property type="molecule type" value="Genomic_DNA"/>
</dbReference>
<evidence type="ECO:0000259" key="3">
    <source>
        <dbReference type="SMART" id="SM00223"/>
    </source>
</evidence>
<gene>
    <name evidence="4" type="ORF">OVA965_LOCUS38115</name>
    <name evidence="5" type="ORF">TMI583_LOCUS39265</name>
</gene>
<feature type="domain" description="Apple" evidence="3">
    <location>
        <begin position="81"/>
        <end position="146"/>
    </location>
</feature>
<keyword evidence="1" id="KW-0677">Repeat</keyword>
<dbReference type="InterPro" id="IPR003609">
    <property type="entry name" value="Pan_app"/>
</dbReference>
<dbReference type="GO" id="GO:0006508">
    <property type="term" value="P:proteolysis"/>
    <property type="evidence" value="ECO:0007669"/>
    <property type="project" value="InterPro"/>
</dbReference>